<dbReference type="EMBL" id="AOPZ01000028">
    <property type="protein sequence ID" value="EPH46079.1"/>
    <property type="molecule type" value="Genomic_DNA"/>
</dbReference>
<dbReference type="SFLD" id="SFLDF00317">
    <property type="entry name" value="thioacetal_methlytransferase"/>
    <property type="match status" value="1"/>
</dbReference>
<dbReference type="PANTHER" id="PTHR43409">
    <property type="entry name" value="ANAEROBIC MAGNESIUM-PROTOPORPHYRIN IX MONOMETHYL ESTER CYCLASE-RELATED"/>
    <property type="match status" value="1"/>
</dbReference>
<dbReference type="InterPro" id="IPR034466">
    <property type="entry name" value="Methyltransferase_Class_B"/>
</dbReference>
<evidence type="ECO:0000256" key="3">
    <source>
        <dbReference type="ARBA" id="ARBA00022723"/>
    </source>
</evidence>
<name>S3ZTJ1_9ACTN</name>
<dbReference type="InterPro" id="IPR051198">
    <property type="entry name" value="BchE-like"/>
</dbReference>
<dbReference type="SMART" id="SM00729">
    <property type="entry name" value="Elp3"/>
    <property type="match status" value="1"/>
</dbReference>
<feature type="compositionally biased region" description="Basic residues" evidence="6">
    <location>
        <begin position="498"/>
        <end position="509"/>
    </location>
</feature>
<accession>S3ZTJ1</accession>
<proteinExistence type="predicted"/>
<comment type="caution">
    <text evidence="9">The sequence shown here is derived from an EMBL/GenBank/DDBJ whole genome shotgun (WGS) entry which is preliminary data.</text>
</comment>
<evidence type="ECO:0000259" key="7">
    <source>
        <dbReference type="PROSITE" id="PS51332"/>
    </source>
</evidence>
<dbReference type="GO" id="GO:0046872">
    <property type="term" value="F:metal ion binding"/>
    <property type="evidence" value="ECO:0007669"/>
    <property type="project" value="UniProtKB-KW"/>
</dbReference>
<dbReference type="NCBIfam" id="NF033712">
    <property type="entry name" value="B12_rSAM_KedN5"/>
    <property type="match status" value="1"/>
</dbReference>
<evidence type="ECO:0000313" key="10">
    <source>
        <dbReference type="Proteomes" id="UP000014629"/>
    </source>
</evidence>
<evidence type="ECO:0000256" key="1">
    <source>
        <dbReference type="ARBA" id="ARBA00001966"/>
    </source>
</evidence>
<reference evidence="9 10" key="1">
    <citation type="submission" date="2013-02" db="EMBL/GenBank/DDBJ databases">
        <title>Draft Genome Sequence of Streptomyces aurantiacus, Which Produces Setomimycin.</title>
        <authorList>
            <person name="Gruening B.A."/>
            <person name="Praeg A."/>
            <person name="Erxleben A."/>
            <person name="Guenther S."/>
            <person name="Mueller M."/>
        </authorList>
    </citation>
    <scope>NUCLEOTIDE SEQUENCE [LARGE SCALE GENOMIC DNA]</scope>
    <source>
        <strain evidence="9 10">JA 4570</strain>
    </source>
</reference>
<dbReference type="CDD" id="cd01335">
    <property type="entry name" value="Radical_SAM"/>
    <property type="match status" value="1"/>
</dbReference>
<dbReference type="GO" id="GO:0051536">
    <property type="term" value="F:iron-sulfur cluster binding"/>
    <property type="evidence" value="ECO:0007669"/>
    <property type="project" value="UniProtKB-KW"/>
</dbReference>
<keyword evidence="9" id="KW-0808">Transferase</keyword>
<dbReference type="Gene3D" id="3.40.50.280">
    <property type="entry name" value="Cobalamin-binding domain"/>
    <property type="match status" value="1"/>
</dbReference>
<evidence type="ECO:0000256" key="2">
    <source>
        <dbReference type="ARBA" id="ARBA00022691"/>
    </source>
</evidence>
<feature type="region of interest" description="Disordered" evidence="6">
    <location>
        <begin position="494"/>
        <end position="513"/>
    </location>
</feature>
<dbReference type="GO" id="GO:0031419">
    <property type="term" value="F:cobalamin binding"/>
    <property type="evidence" value="ECO:0007669"/>
    <property type="project" value="InterPro"/>
</dbReference>
<dbReference type="PROSITE" id="PS51332">
    <property type="entry name" value="B12_BINDING"/>
    <property type="match status" value="1"/>
</dbReference>
<keyword evidence="2" id="KW-0949">S-adenosyl-L-methionine</keyword>
<keyword evidence="9" id="KW-0489">Methyltransferase</keyword>
<dbReference type="InterPro" id="IPR058240">
    <property type="entry name" value="rSAM_sf"/>
</dbReference>
<comment type="cofactor">
    <cofactor evidence="1">
        <name>[4Fe-4S] cluster</name>
        <dbReference type="ChEBI" id="CHEBI:49883"/>
    </cofactor>
</comment>
<dbReference type="PROSITE" id="PS51918">
    <property type="entry name" value="RADICAL_SAM"/>
    <property type="match status" value="1"/>
</dbReference>
<dbReference type="InterPro" id="IPR007197">
    <property type="entry name" value="rSAM"/>
</dbReference>
<dbReference type="InterPro" id="IPR006158">
    <property type="entry name" value="Cobalamin-bd"/>
</dbReference>
<dbReference type="SFLD" id="SFLDG01123">
    <property type="entry name" value="methyltransferase_(Class_B)"/>
    <property type="match status" value="2"/>
</dbReference>
<dbReference type="SFLD" id="SFLDS00029">
    <property type="entry name" value="Radical_SAM"/>
    <property type="match status" value="2"/>
</dbReference>
<dbReference type="SUPFAM" id="SSF102114">
    <property type="entry name" value="Radical SAM enzymes"/>
    <property type="match status" value="1"/>
</dbReference>
<keyword evidence="10" id="KW-1185">Reference proteome</keyword>
<dbReference type="GO" id="GO:0008168">
    <property type="term" value="F:methyltransferase activity"/>
    <property type="evidence" value="ECO:0007669"/>
    <property type="project" value="UniProtKB-KW"/>
</dbReference>
<dbReference type="GO" id="GO:0005829">
    <property type="term" value="C:cytosol"/>
    <property type="evidence" value="ECO:0007669"/>
    <property type="project" value="TreeGrafter"/>
</dbReference>
<dbReference type="AlphaFoldDB" id="S3ZTJ1"/>
<dbReference type="Pfam" id="PF04055">
    <property type="entry name" value="Radical_SAM"/>
    <property type="match status" value="1"/>
</dbReference>
<gene>
    <name evidence="9" type="ORF">STRAU_0815</name>
</gene>
<dbReference type="PANTHER" id="PTHR43409:SF16">
    <property type="entry name" value="SLR0320 PROTEIN"/>
    <property type="match status" value="1"/>
</dbReference>
<evidence type="ECO:0000313" key="9">
    <source>
        <dbReference type="EMBL" id="EPH46079.1"/>
    </source>
</evidence>
<dbReference type="InterPro" id="IPR006638">
    <property type="entry name" value="Elp3/MiaA/NifB-like_rSAM"/>
</dbReference>
<dbReference type="RefSeq" id="WP_016638947.1">
    <property type="nucleotide sequence ID" value="NZ_AOPZ01000028.1"/>
</dbReference>
<evidence type="ECO:0000259" key="8">
    <source>
        <dbReference type="PROSITE" id="PS51918"/>
    </source>
</evidence>
<dbReference type="PATRIC" id="fig|1286094.4.peg.797"/>
<keyword evidence="3" id="KW-0479">Metal-binding</keyword>
<feature type="domain" description="B12-binding" evidence="7">
    <location>
        <begin position="10"/>
        <end position="156"/>
    </location>
</feature>
<evidence type="ECO:0000256" key="4">
    <source>
        <dbReference type="ARBA" id="ARBA00023004"/>
    </source>
</evidence>
<keyword evidence="4" id="KW-0408">Iron</keyword>
<dbReference type="SFLD" id="SFLDG01082">
    <property type="entry name" value="B12-binding_domain_containing"/>
    <property type="match status" value="2"/>
</dbReference>
<dbReference type="Gene3D" id="3.80.30.20">
    <property type="entry name" value="tm_1862 like domain"/>
    <property type="match status" value="1"/>
</dbReference>
<dbReference type="Proteomes" id="UP000014629">
    <property type="component" value="Unassembled WGS sequence"/>
</dbReference>
<keyword evidence="5" id="KW-0411">Iron-sulfur</keyword>
<sequence length="578" mass="64226">MTKAPSEPAPLRVEIVQQGFWNLPLESMPLAAGYLKATVLEDPCLAGKVAVDIRNFSGTLTHEMMADTLFGAEDATIPDVLAFSVLGWNFRAFGALAETFKQLNPAGWVVFGGTHVTGQAERVFHLFPHVDVVVNGEGELTFRDLVRTLVEGASRPRLGHVAGLSWKEADGTVRTNQDRERITDLEVIPSPFLTGAIDLLDADGRFRYDVALIETNRGCPYKCSFCYWGGAVGQRVRSFSRERLRQELTLFAKLGVRTVATCDANFGMFPADLELTEDLVEIKRTHGYPHAFESSWAKNKSHVFFEIVRKLKDVGLTSSFTLALQSLEPEALTTMGRRNMKVNEWHDLARRLAEDGLECCAELIWGAPGETVESFLRGYDELAGHVSRVAVYPMLLLPNTEYAEHRSRHGIVSVRGEHDDFEYVLAHRSMTFAENRHMRRFVFWAKVMAECGVLRHSWSALRELAGWSQSRVLREFADWIDTVPAPEAVALAEGPRPRAPRRTRGRAARRSPCCSPTRPARTCSPGGGPKPSTPCCRRACGPSSARCSVSTCSPVRRAGRPCCRWCPSAGRTSTCGRR</sequence>
<dbReference type="Pfam" id="PF02310">
    <property type="entry name" value="B12-binding"/>
    <property type="match status" value="1"/>
</dbReference>
<dbReference type="InterPro" id="IPR023404">
    <property type="entry name" value="rSAM_horseshoe"/>
</dbReference>
<dbReference type="SFLD" id="SFLDF00436">
    <property type="entry name" value="pactamycin_C-methyltransferase"/>
    <property type="match status" value="1"/>
</dbReference>
<protein>
    <submittedName>
        <fullName evidence="9">Putative methyltransferase</fullName>
    </submittedName>
</protein>
<feature type="domain" description="Radical SAM core" evidence="8">
    <location>
        <begin position="205"/>
        <end position="434"/>
    </location>
</feature>
<dbReference type="GO" id="GO:0032259">
    <property type="term" value="P:methylation"/>
    <property type="evidence" value="ECO:0007669"/>
    <property type="project" value="UniProtKB-KW"/>
</dbReference>
<organism evidence="9 10">
    <name type="scientific">Streptomyces aurantiacus JA 4570</name>
    <dbReference type="NCBI Taxonomy" id="1286094"/>
    <lineage>
        <taxon>Bacteria</taxon>
        <taxon>Bacillati</taxon>
        <taxon>Actinomycetota</taxon>
        <taxon>Actinomycetes</taxon>
        <taxon>Kitasatosporales</taxon>
        <taxon>Streptomycetaceae</taxon>
        <taxon>Streptomyces</taxon>
        <taxon>Streptomyces aurantiacus group</taxon>
    </lineage>
</organism>
<evidence type="ECO:0000256" key="6">
    <source>
        <dbReference type="SAM" id="MobiDB-lite"/>
    </source>
</evidence>
<evidence type="ECO:0000256" key="5">
    <source>
        <dbReference type="ARBA" id="ARBA00023014"/>
    </source>
</evidence>